<dbReference type="AlphaFoldDB" id="A0A8S1QS40"/>
<comment type="caution">
    <text evidence="1">The sequence shown here is derived from an EMBL/GenBank/DDBJ whole genome shotgun (WGS) entry which is preliminary data.</text>
</comment>
<dbReference type="Proteomes" id="UP000688137">
    <property type="component" value="Unassembled WGS sequence"/>
</dbReference>
<evidence type="ECO:0000313" key="1">
    <source>
        <dbReference type="EMBL" id="CAD8118393.1"/>
    </source>
</evidence>
<evidence type="ECO:0000313" key="2">
    <source>
        <dbReference type="Proteomes" id="UP000688137"/>
    </source>
</evidence>
<accession>A0A8S1QS40</accession>
<sequence>MYLYLILMNFMIPKFYLHNKLNSLYKINKIQVNIFKPSIQNLGNDKYNIQMTHQNEVSHDQVIDLALQFKVLYLTPIEKPVFQIEFCNDLILPELNQPLIKSQVLSPDQVLIAQQCSNFNDAIIISLGTLICLLFIGKLI</sequence>
<protein>
    <submittedName>
        <fullName evidence="1">Uncharacterized protein</fullName>
    </submittedName>
</protein>
<gene>
    <name evidence="1" type="ORF">PPRIM_AZ9-3.1.T2370003</name>
</gene>
<proteinExistence type="predicted"/>
<name>A0A8S1QS40_PARPR</name>
<keyword evidence="2" id="KW-1185">Reference proteome</keyword>
<reference evidence="1" key="1">
    <citation type="submission" date="2021-01" db="EMBL/GenBank/DDBJ databases">
        <authorList>
            <consortium name="Genoscope - CEA"/>
            <person name="William W."/>
        </authorList>
    </citation>
    <scope>NUCLEOTIDE SEQUENCE</scope>
</reference>
<organism evidence="1 2">
    <name type="scientific">Paramecium primaurelia</name>
    <dbReference type="NCBI Taxonomy" id="5886"/>
    <lineage>
        <taxon>Eukaryota</taxon>
        <taxon>Sar</taxon>
        <taxon>Alveolata</taxon>
        <taxon>Ciliophora</taxon>
        <taxon>Intramacronucleata</taxon>
        <taxon>Oligohymenophorea</taxon>
        <taxon>Peniculida</taxon>
        <taxon>Parameciidae</taxon>
        <taxon>Paramecium</taxon>
    </lineage>
</organism>
<dbReference type="EMBL" id="CAJJDM010000246">
    <property type="protein sequence ID" value="CAD8118393.1"/>
    <property type="molecule type" value="Genomic_DNA"/>
</dbReference>